<evidence type="ECO:0000313" key="2">
    <source>
        <dbReference type="Proteomes" id="UP000478052"/>
    </source>
</evidence>
<reference evidence="1 2" key="1">
    <citation type="submission" date="2019-08" db="EMBL/GenBank/DDBJ databases">
        <title>Whole genome of Aphis craccivora.</title>
        <authorList>
            <person name="Voronova N.V."/>
            <person name="Shulinski R.S."/>
            <person name="Bandarenka Y.V."/>
            <person name="Zhorov D.G."/>
            <person name="Warner D."/>
        </authorList>
    </citation>
    <scope>NUCLEOTIDE SEQUENCE [LARGE SCALE GENOMIC DNA]</scope>
    <source>
        <strain evidence="1">180601</strain>
        <tissue evidence="1">Whole Body</tissue>
    </source>
</reference>
<comment type="caution">
    <text evidence="1">The sequence shown here is derived from an EMBL/GenBank/DDBJ whole genome shotgun (WGS) entry which is preliminary data.</text>
</comment>
<sequence>MKRAHQLNFAKEIIFVDSTSACDPLNHAITFIMCPSAAGAIPLEIIVMKGQTYESYCQGFSLLKEALPESFCGQGFPNILLQTKAVWCWLWDSKHNIPLEKRKILMKEFRTILYSESVDDAEHAYLKLIEENLDYPNWINHVQNYWSYRKKWCLCFRDHTSRGHVTNNYCEVAAYNVLALIDLTCTALENYYEHKLREFSDKSDDEFLVPSDEESGLMYYVDTNSGLCSCSTALSGKIYKHQCAVYKYFGVKSEYCPVITPTDRLNIAKIAYGDKVVDESFYESFLKENNGTINNIEIKSIENNILCNENVDTEENRLCTSRIENNDNENKKIMFENILKMNKIRKYEMMKI</sequence>
<organism evidence="1 2">
    <name type="scientific">Aphis craccivora</name>
    <name type="common">Cowpea aphid</name>
    <dbReference type="NCBI Taxonomy" id="307492"/>
    <lineage>
        <taxon>Eukaryota</taxon>
        <taxon>Metazoa</taxon>
        <taxon>Ecdysozoa</taxon>
        <taxon>Arthropoda</taxon>
        <taxon>Hexapoda</taxon>
        <taxon>Insecta</taxon>
        <taxon>Pterygota</taxon>
        <taxon>Neoptera</taxon>
        <taxon>Paraneoptera</taxon>
        <taxon>Hemiptera</taxon>
        <taxon>Sternorrhyncha</taxon>
        <taxon>Aphidomorpha</taxon>
        <taxon>Aphidoidea</taxon>
        <taxon>Aphididae</taxon>
        <taxon>Aphidini</taxon>
        <taxon>Aphis</taxon>
        <taxon>Aphis</taxon>
    </lineage>
</organism>
<dbReference type="Proteomes" id="UP000478052">
    <property type="component" value="Unassembled WGS sequence"/>
</dbReference>
<dbReference type="PANTHER" id="PTHR35385">
    <property type="entry name" value="PROTEIN B, PUTATIVE-RELATED-RELATED"/>
    <property type="match status" value="1"/>
</dbReference>
<proteinExistence type="predicted"/>
<dbReference type="OrthoDB" id="6582261at2759"/>
<dbReference type="AlphaFoldDB" id="A0A6G0VXK7"/>
<dbReference type="EMBL" id="VUJU01010625">
    <property type="protein sequence ID" value="KAF0713586.1"/>
    <property type="molecule type" value="Genomic_DNA"/>
</dbReference>
<protein>
    <submittedName>
        <fullName evidence="1">SWIM-type domain-containing protein</fullName>
    </submittedName>
</protein>
<dbReference type="PANTHER" id="PTHR35385:SF2">
    <property type="entry name" value="PROTEIN B, PUTATIVE-RELATED"/>
    <property type="match status" value="1"/>
</dbReference>
<evidence type="ECO:0000313" key="1">
    <source>
        <dbReference type="EMBL" id="KAF0713586.1"/>
    </source>
</evidence>
<name>A0A6G0VXK7_APHCR</name>
<keyword evidence="2" id="KW-1185">Reference proteome</keyword>
<accession>A0A6G0VXK7</accession>
<gene>
    <name evidence="1" type="ORF">FWK35_00026265</name>
</gene>